<dbReference type="PROSITE" id="PS00430">
    <property type="entry name" value="TONB_DEPENDENT_REC_1"/>
    <property type="match status" value="1"/>
</dbReference>
<dbReference type="RefSeq" id="WP_140504699.1">
    <property type="nucleotide sequence ID" value="NZ_RCZH01000003.1"/>
</dbReference>
<comment type="caution">
    <text evidence="1">The sequence shown here is derived from an EMBL/GenBank/DDBJ whole genome shotgun (WGS) entry which is preliminary data.</text>
</comment>
<keyword evidence="2" id="KW-1185">Reference proteome</keyword>
<evidence type="ECO:0008006" key="3">
    <source>
        <dbReference type="Google" id="ProtNLM"/>
    </source>
</evidence>
<dbReference type="Proteomes" id="UP000319700">
    <property type="component" value="Unassembled WGS sequence"/>
</dbReference>
<gene>
    <name evidence="1" type="ORF">EAH81_05745</name>
</gene>
<proteinExistence type="predicted"/>
<dbReference type="AlphaFoldDB" id="A0A502F491"/>
<evidence type="ECO:0000313" key="1">
    <source>
        <dbReference type="EMBL" id="TPG44054.1"/>
    </source>
</evidence>
<name>A0A502F491_9FLAO</name>
<evidence type="ECO:0000313" key="2">
    <source>
        <dbReference type="Proteomes" id="UP000319700"/>
    </source>
</evidence>
<protein>
    <recommendedName>
        <fullName evidence="3">Lipoprotein</fullName>
    </recommendedName>
</protein>
<dbReference type="EMBL" id="RCZH01000003">
    <property type="protein sequence ID" value="TPG44054.1"/>
    <property type="molecule type" value="Genomic_DNA"/>
</dbReference>
<sequence>MKKYIILLLILNLSIYGCSSIKENLQSPVNTYLSSRIKNNDTIIVIANKINNNYAIELFKTRSLVPVTANTLENSVLLDDPKFNEKYWSVMNEKYHNDKTKEIWLKSDFWNQNDFKNLKIKFIKEVDFPKPWISNEYMTEKKAEVIVFAFSNPILYDNGRYAIFAKSETTTKKQFNDPNCIVIMKMENKKWKFVQEINDGNYY</sequence>
<organism evidence="1 2">
    <name type="scientific">Flavobacterium pectinovorum</name>
    <dbReference type="NCBI Taxonomy" id="29533"/>
    <lineage>
        <taxon>Bacteria</taxon>
        <taxon>Pseudomonadati</taxon>
        <taxon>Bacteroidota</taxon>
        <taxon>Flavobacteriia</taxon>
        <taxon>Flavobacteriales</taxon>
        <taxon>Flavobacteriaceae</taxon>
        <taxon>Flavobacterium</taxon>
    </lineage>
</organism>
<accession>A0A502F491</accession>
<dbReference type="OrthoDB" id="1363777at2"/>
<dbReference type="InterPro" id="IPR010916">
    <property type="entry name" value="TonB_box_CS"/>
</dbReference>
<dbReference type="PROSITE" id="PS51257">
    <property type="entry name" value="PROKAR_LIPOPROTEIN"/>
    <property type="match status" value="1"/>
</dbReference>
<reference evidence="1 2" key="1">
    <citation type="journal article" date="2019" name="Environ. Microbiol.">
        <title>Species interactions and distinct microbial communities in high Arctic permafrost affected cryosols are associated with the CH4 and CO2 gas fluxes.</title>
        <authorList>
            <person name="Altshuler I."/>
            <person name="Hamel J."/>
            <person name="Turney S."/>
            <person name="Magnuson E."/>
            <person name="Levesque R."/>
            <person name="Greer C."/>
            <person name="Whyte L.G."/>
        </authorList>
    </citation>
    <scope>NUCLEOTIDE SEQUENCE [LARGE SCALE GENOMIC DNA]</scope>
    <source>
        <strain evidence="1 2">42</strain>
    </source>
</reference>